<dbReference type="InterPro" id="IPR036890">
    <property type="entry name" value="HATPase_C_sf"/>
</dbReference>
<dbReference type="SUPFAM" id="SSF55729">
    <property type="entry name" value="Acyl-CoA N-acyltransferases (Nat)"/>
    <property type="match status" value="1"/>
</dbReference>
<feature type="domain" description="N-acetyltransferase" evidence="1">
    <location>
        <begin position="184"/>
        <end position="346"/>
    </location>
</feature>
<reference evidence="2 3" key="1">
    <citation type="submission" date="2016-02" db="EMBL/GenBank/DDBJ databases">
        <title>Genome sequence of Marichromatium gracile YL-28, a purple sulfur bacterium.</title>
        <authorList>
            <person name="Zhao C."/>
            <person name="Hong X."/>
            <person name="Chen S."/>
            <person name="Yang S."/>
        </authorList>
    </citation>
    <scope>NUCLEOTIDE SEQUENCE [LARGE SCALE GENOMIC DNA]</scope>
    <source>
        <strain evidence="2 3">YL28</strain>
    </source>
</reference>
<name>A0ABR5VEV7_MARGR</name>
<organism evidence="2 3">
    <name type="scientific">Marichromatium gracile</name>
    <name type="common">Chromatium gracile</name>
    <dbReference type="NCBI Taxonomy" id="1048"/>
    <lineage>
        <taxon>Bacteria</taxon>
        <taxon>Pseudomonadati</taxon>
        <taxon>Pseudomonadota</taxon>
        <taxon>Gammaproteobacteria</taxon>
        <taxon>Chromatiales</taxon>
        <taxon>Chromatiaceae</taxon>
        <taxon>Marichromatium</taxon>
    </lineage>
</organism>
<comment type="caution">
    <text evidence="2">The sequence shown here is derived from an EMBL/GenBank/DDBJ whole genome shotgun (WGS) entry which is preliminary data.</text>
</comment>
<dbReference type="InterPro" id="IPR016181">
    <property type="entry name" value="Acyl_CoA_acyltransferase"/>
</dbReference>
<proteinExistence type="predicted"/>
<keyword evidence="3" id="KW-1185">Reference proteome</keyword>
<sequence>MRAPGLRLEADVAGDGAMQCRLELPPMLDALPVARGFAGELAALAGFDSRRTNAIEVAVEEGVAGVLDRTAPDSTEPLALVGELTPLALTLTLDDREAPPAPQADPPPHAALDRVDEIDLDGLQRHMIRAAADVAQWQSRGREGNRLRLVFNRPEADVVARAGLDAQPLEPFAESVARAPEQTYTVRRAERDGDWYQVSRLVYRAYGYTHPSDDLYYPDRLCELNRAGRLISVVATDAADTVVGHYALELGGLGQLGASRLAVAETGMAVVDPAHRGRRLMERMRERLEALARERGLSGLFGQPVTTHPFSQKVNERFGAHVCALSLAFLAGNLRFRAMAEERPAQRESCLLYFKPLTPPPERLILPPAHHREILLETYAESGIPARLGEPGGGAGASRLDAHYLSALDLGMIRLERVGDDVAEALRAARNELCRRAGARVLYLTVRLSDQGCAAAVAAAERLGFFYGGLAPCFDEGEDVLRLQYVDTALDLDRVELVAPFARRLLDYVERDRRRVER</sequence>
<dbReference type="EMBL" id="LSYU01000069">
    <property type="protein sequence ID" value="KXX63974.1"/>
    <property type="molecule type" value="Genomic_DNA"/>
</dbReference>
<evidence type="ECO:0000313" key="3">
    <source>
        <dbReference type="Proteomes" id="UP000075766"/>
    </source>
</evidence>
<dbReference type="Pfam" id="PF13581">
    <property type="entry name" value="HATPase_c_2"/>
    <property type="match status" value="1"/>
</dbReference>
<gene>
    <name evidence="2" type="ORF">AY586_15170</name>
</gene>
<dbReference type="InterPro" id="IPR003594">
    <property type="entry name" value="HATPase_dom"/>
</dbReference>
<dbReference type="InterPro" id="IPR000182">
    <property type="entry name" value="GNAT_dom"/>
</dbReference>
<accession>A0ABR5VEV7</accession>
<evidence type="ECO:0000313" key="2">
    <source>
        <dbReference type="EMBL" id="KXX63974.1"/>
    </source>
</evidence>
<protein>
    <recommendedName>
        <fullName evidence="1">N-acetyltransferase domain-containing protein</fullName>
    </recommendedName>
</protein>
<dbReference type="Proteomes" id="UP000075766">
    <property type="component" value="Unassembled WGS sequence"/>
</dbReference>
<dbReference type="Gene3D" id="3.30.565.10">
    <property type="entry name" value="Histidine kinase-like ATPase, C-terminal domain"/>
    <property type="match status" value="1"/>
</dbReference>
<evidence type="ECO:0000259" key="1">
    <source>
        <dbReference type="PROSITE" id="PS51186"/>
    </source>
</evidence>
<dbReference type="Gene3D" id="3.40.630.30">
    <property type="match status" value="1"/>
</dbReference>
<dbReference type="PROSITE" id="PS51186">
    <property type="entry name" value="GNAT"/>
    <property type="match status" value="1"/>
</dbReference>